<dbReference type="KEGG" id="more:E1B28_012942"/>
<organism evidence="2 3">
    <name type="scientific">Marasmius oreades</name>
    <name type="common">fairy-ring Marasmius</name>
    <dbReference type="NCBI Taxonomy" id="181124"/>
    <lineage>
        <taxon>Eukaryota</taxon>
        <taxon>Fungi</taxon>
        <taxon>Dikarya</taxon>
        <taxon>Basidiomycota</taxon>
        <taxon>Agaricomycotina</taxon>
        <taxon>Agaricomycetes</taxon>
        <taxon>Agaricomycetidae</taxon>
        <taxon>Agaricales</taxon>
        <taxon>Marasmiineae</taxon>
        <taxon>Marasmiaceae</taxon>
        <taxon>Marasmius</taxon>
    </lineage>
</organism>
<dbReference type="AlphaFoldDB" id="A0A9P7UQG7"/>
<dbReference type="GeneID" id="66082017"/>
<name>A0A9P7UQG7_9AGAR</name>
<feature type="transmembrane region" description="Helical" evidence="1">
    <location>
        <begin position="12"/>
        <end position="34"/>
    </location>
</feature>
<reference evidence="2" key="1">
    <citation type="journal article" date="2021" name="Genome Biol. Evol.">
        <title>The assembled and annotated genome of the fairy-ring fungus Marasmius oreades.</title>
        <authorList>
            <person name="Hiltunen M."/>
            <person name="Ament-Velasquez S.L."/>
            <person name="Johannesson H."/>
        </authorList>
    </citation>
    <scope>NUCLEOTIDE SEQUENCE</scope>
    <source>
        <strain evidence="2">03SP1</strain>
    </source>
</reference>
<sequence>MGGRITGYYQRTVAIILESGIIYPLILATNVTLFSNQGTIVVVVDLEPTVVLLAGIAPALIIVRAHYGKKSGGDWERARISDIQFPNLSQTSQAEEEHT</sequence>
<evidence type="ECO:0000256" key="1">
    <source>
        <dbReference type="SAM" id="Phobius"/>
    </source>
</evidence>
<proteinExistence type="predicted"/>
<gene>
    <name evidence="2" type="ORF">E1B28_012942</name>
</gene>
<accession>A0A9P7UQG7</accession>
<dbReference type="OrthoDB" id="3265563at2759"/>
<keyword evidence="3" id="KW-1185">Reference proteome</keyword>
<keyword evidence="1" id="KW-0472">Membrane</keyword>
<evidence type="ECO:0000313" key="3">
    <source>
        <dbReference type="Proteomes" id="UP001049176"/>
    </source>
</evidence>
<dbReference type="RefSeq" id="XP_043005467.1">
    <property type="nucleotide sequence ID" value="XM_043158095.1"/>
</dbReference>
<comment type="caution">
    <text evidence="2">The sequence shown here is derived from an EMBL/GenBank/DDBJ whole genome shotgun (WGS) entry which is preliminary data.</text>
</comment>
<dbReference type="Proteomes" id="UP001049176">
    <property type="component" value="Chromosome 8"/>
</dbReference>
<dbReference type="EMBL" id="CM032188">
    <property type="protein sequence ID" value="KAG7088996.1"/>
    <property type="molecule type" value="Genomic_DNA"/>
</dbReference>
<evidence type="ECO:0000313" key="2">
    <source>
        <dbReference type="EMBL" id="KAG7088996.1"/>
    </source>
</evidence>
<feature type="transmembrane region" description="Helical" evidence="1">
    <location>
        <begin position="40"/>
        <end position="63"/>
    </location>
</feature>
<protein>
    <submittedName>
        <fullName evidence="2">Uncharacterized protein</fullName>
    </submittedName>
</protein>
<keyword evidence="1" id="KW-0812">Transmembrane</keyword>
<keyword evidence="1" id="KW-1133">Transmembrane helix</keyword>